<comment type="catalytic activity">
    <reaction evidence="9 10">
        <text>S-hydroxy-S-oxy-L-cysteinyl-[peroxiredoxin] + [protein]-dithiol + ATP = S-hydroxy-L-cysteinyl-[peroxiredoxin] + [protein]-disulfide + ADP + phosphate</text>
        <dbReference type="Rhea" id="RHEA:17545"/>
        <dbReference type="Rhea" id="RHEA-COMP:10593"/>
        <dbReference type="Rhea" id="RHEA-COMP:10594"/>
        <dbReference type="Rhea" id="RHEA-COMP:13681"/>
        <dbReference type="Rhea" id="RHEA-COMP:17976"/>
        <dbReference type="ChEBI" id="CHEBI:29950"/>
        <dbReference type="ChEBI" id="CHEBI:30616"/>
        <dbReference type="ChEBI" id="CHEBI:43474"/>
        <dbReference type="ChEBI" id="CHEBI:50058"/>
        <dbReference type="ChEBI" id="CHEBI:61973"/>
        <dbReference type="ChEBI" id="CHEBI:61974"/>
        <dbReference type="ChEBI" id="CHEBI:456216"/>
        <dbReference type="EC" id="1.8.98.2"/>
    </reaction>
</comment>
<keyword evidence="8 12" id="KW-1015">Disulfide bond</keyword>
<reference evidence="15" key="1">
    <citation type="journal article" date="2017" name="bioRxiv">
        <title>Comparative analysis of the genomes of Stylophora pistillata and Acropora digitifera provides evidence for extensive differences between species of corals.</title>
        <authorList>
            <person name="Voolstra C.R."/>
            <person name="Li Y."/>
            <person name="Liew Y.J."/>
            <person name="Baumgarten S."/>
            <person name="Zoccola D."/>
            <person name="Flot J.-F."/>
            <person name="Tambutte S."/>
            <person name="Allemand D."/>
            <person name="Aranda M."/>
        </authorList>
    </citation>
    <scope>NUCLEOTIDE SEQUENCE [LARGE SCALE GENOMIC DNA]</scope>
</reference>
<name>A0A2B4S217_STYPI</name>
<accession>A0A2B4S217</accession>
<dbReference type="PANTHER" id="PTHR21348">
    <property type="match status" value="1"/>
</dbReference>
<evidence type="ECO:0000313" key="14">
    <source>
        <dbReference type="EMBL" id="PFX23951.1"/>
    </source>
</evidence>
<dbReference type="GO" id="GO:0034599">
    <property type="term" value="P:cellular response to oxidative stress"/>
    <property type="evidence" value="ECO:0007669"/>
    <property type="project" value="TreeGrafter"/>
</dbReference>
<evidence type="ECO:0000256" key="1">
    <source>
        <dbReference type="ARBA" id="ARBA00009609"/>
    </source>
</evidence>
<evidence type="ECO:0000256" key="2">
    <source>
        <dbReference type="ARBA" id="ARBA00013055"/>
    </source>
</evidence>
<evidence type="ECO:0000256" key="4">
    <source>
        <dbReference type="ARBA" id="ARBA00022741"/>
    </source>
</evidence>
<keyword evidence="7 10" id="KW-0560">Oxidoreductase</keyword>
<organism evidence="14 15">
    <name type="scientific">Stylophora pistillata</name>
    <name type="common">Smooth cauliflower coral</name>
    <dbReference type="NCBI Taxonomy" id="50429"/>
    <lineage>
        <taxon>Eukaryota</taxon>
        <taxon>Metazoa</taxon>
        <taxon>Cnidaria</taxon>
        <taxon>Anthozoa</taxon>
        <taxon>Hexacorallia</taxon>
        <taxon>Scleractinia</taxon>
        <taxon>Astrocoeniina</taxon>
        <taxon>Pocilloporidae</taxon>
        <taxon>Stylophora</taxon>
    </lineage>
</organism>
<dbReference type="Gene3D" id="3.90.1530.10">
    <property type="entry name" value="Conserved hypothetical protein from pyrococcus furiosus pfu- 392566-001, ParB domain"/>
    <property type="match status" value="1"/>
</dbReference>
<keyword evidence="4 10" id="KW-0547">Nucleotide-binding</keyword>
<evidence type="ECO:0000256" key="6">
    <source>
        <dbReference type="ARBA" id="ARBA00022862"/>
    </source>
</evidence>
<dbReference type="CDD" id="cd16395">
    <property type="entry name" value="Srx"/>
    <property type="match status" value="1"/>
</dbReference>
<evidence type="ECO:0000256" key="5">
    <source>
        <dbReference type="ARBA" id="ARBA00022840"/>
    </source>
</evidence>
<evidence type="ECO:0000256" key="3">
    <source>
        <dbReference type="ARBA" id="ARBA00022481"/>
    </source>
</evidence>
<dbReference type="SUPFAM" id="SSF110849">
    <property type="entry name" value="ParB/Sulfiredoxin"/>
    <property type="match status" value="1"/>
</dbReference>
<dbReference type="InterPro" id="IPR036086">
    <property type="entry name" value="ParB/Sulfiredoxin_sf"/>
</dbReference>
<dbReference type="FunFam" id="3.90.1530.10:FF:000001">
    <property type="entry name" value="Sulfiredoxin"/>
    <property type="match status" value="1"/>
</dbReference>
<dbReference type="EMBL" id="LSMT01000191">
    <property type="protein sequence ID" value="PFX23951.1"/>
    <property type="molecule type" value="Genomic_DNA"/>
</dbReference>
<dbReference type="PIRSF" id="PIRSF017267">
    <property type="entry name" value="Sulfiredoxin"/>
    <property type="match status" value="1"/>
</dbReference>
<sequence length="124" mass="14097">MCCRTERFLRSMAEGSSVHSDGIKEVHQVPMNVINRPIPSVLEEEKVQSLIQTIQDEHARYSVPPIDVLWIKGRLGGDYFYSFGGCHRFEAYKRLKEKTIPCKLVKSTVEGLKVYLGSSVPDLK</sequence>
<keyword evidence="15" id="KW-1185">Reference proteome</keyword>
<gene>
    <name evidence="14" type="primary">SRXN1</name>
    <name evidence="14" type="ORF">AWC38_SpisGene11466</name>
</gene>
<evidence type="ECO:0000256" key="10">
    <source>
        <dbReference type="PIRNR" id="PIRNR017267"/>
    </source>
</evidence>
<evidence type="ECO:0000256" key="7">
    <source>
        <dbReference type="ARBA" id="ARBA00023002"/>
    </source>
</evidence>
<evidence type="ECO:0000313" key="15">
    <source>
        <dbReference type="Proteomes" id="UP000225706"/>
    </source>
</evidence>
<dbReference type="STRING" id="50429.A0A2B4S217"/>
<comment type="caution">
    <text evidence="14">The sequence shown here is derived from an EMBL/GenBank/DDBJ whole genome shotgun (WGS) entry which is preliminary data.</text>
</comment>
<feature type="disulfide bond" description="Interchain" evidence="12">
    <location>
        <position position="86"/>
    </location>
</feature>
<evidence type="ECO:0000256" key="12">
    <source>
        <dbReference type="PIRSR" id="PIRSR017267-2"/>
    </source>
</evidence>
<keyword evidence="3" id="KW-0488">Methylation</keyword>
<dbReference type="GO" id="GO:0005524">
    <property type="term" value="F:ATP binding"/>
    <property type="evidence" value="ECO:0007669"/>
    <property type="project" value="UniProtKB-KW"/>
</dbReference>
<comment type="similarity">
    <text evidence="1 10">Belongs to the sulfiredoxin family.</text>
</comment>
<feature type="domain" description="ParB-like N-terminal" evidence="13">
    <location>
        <begin position="24"/>
        <end position="119"/>
    </location>
</feature>
<dbReference type="AlphaFoldDB" id="A0A2B4S217"/>
<evidence type="ECO:0000256" key="9">
    <source>
        <dbReference type="ARBA" id="ARBA00047514"/>
    </source>
</evidence>
<evidence type="ECO:0000256" key="8">
    <source>
        <dbReference type="ARBA" id="ARBA00023157"/>
    </source>
</evidence>
<dbReference type="GO" id="GO:0032542">
    <property type="term" value="F:sulfiredoxin activity"/>
    <property type="evidence" value="ECO:0007669"/>
    <property type="project" value="UniProtKB-EC"/>
</dbReference>
<dbReference type="OrthoDB" id="10023328at2759"/>
<dbReference type="InterPro" id="IPR016692">
    <property type="entry name" value="Sulfiredoxin"/>
</dbReference>
<dbReference type="Proteomes" id="UP000225706">
    <property type="component" value="Unassembled WGS sequence"/>
</dbReference>
<protein>
    <recommendedName>
        <fullName evidence="2 10">Sulfiredoxin</fullName>
        <ecNumber evidence="2 10">1.8.98.2</ecNumber>
    </recommendedName>
</protein>
<dbReference type="GO" id="GO:0005737">
    <property type="term" value="C:cytoplasm"/>
    <property type="evidence" value="ECO:0007669"/>
    <property type="project" value="TreeGrafter"/>
</dbReference>
<dbReference type="Pfam" id="PF02195">
    <property type="entry name" value="ParB_N"/>
    <property type="match status" value="1"/>
</dbReference>
<dbReference type="PANTHER" id="PTHR21348:SF2">
    <property type="entry name" value="SULFIREDOXIN-1"/>
    <property type="match status" value="1"/>
</dbReference>
<evidence type="ECO:0000256" key="11">
    <source>
        <dbReference type="PIRSR" id="PIRSR017267-1"/>
    </source>
</evidence>
<dbReference type="InterPro" id="IPR003115">
    <property type="entry name" value="ParB_N"/>
</dbReference>
<dbReference type="EC" id="1.8.98.2" evidence="2 10"/>
<feature type="binding site" evidence="11">
    <location>
        <begin position="85"/>
        <end position="88"/>
    </location>
    <ligand>
        <name>ATP</name>
        <dbReference type="ChEBI" id="CHEBI:30616"/>
    </ligand>
</feature>
<keyword evidence="6 10" id="KW-0049">Antioxidant</keyword>
<evidence type="ECO:0000259" key="13">
    <source>
        <dbReference type="Pfam" id="PF02195"/>
    </source>
</evidence>
<proteinExistence type="inferred from homology"/>
<keyword evidence="5 10" id="KW-0067">ATP-binding</keyword>